<dbReference type="EC" id="3.1.11.6" evidence="6"/>
<dbReference type="GO" id="GO:0008855">
    <property type="term" value="F:exodeoxyribonuclease VII activity"/>
    <property type="evidence" value="ECO:0007669"/>
    <property type="project" value="UniProtKB-EC"/>
</dbReference>
<dbReference type="RefSeq" id="WP_209685249.1">
    <property type="nucleotide sequence ID" value="NZ_JAGGLU010000001.1"/>
</dbReference>
<evidence type="ECO:0000256" key="6">
    <source>
        <dbReference type="HAMAP-Rule" id="MF_00337"/>
    </source>
</evidence>
<dbReference type="NCBIfam" id="TIGR01280">
    <property type="entry name" value="xseB"/>
    <property type="match status" value="1"/>
</dbReference>
<gene>
    <name evidence="6" type="primary">xseB</name>
    <name evidence="8" type="ORF">J2Z60_000084</name>
</gene>
<evidence type="ECO:0000256" key="4">
    <source>
        <dbReference type="ARBA" id="ARBA00022801"/>
    </source>
</evidence>
<evidence type="ECO:0000256" key="5">
    <source>
        <dbReference type="ARBA" id="ARBA00022839"/>
    </source>
</evidence>
<comment type="subunit">
    <text evidence="6">Heterooligomer composed of large and small subunits.</text>
</comment>
<keyword evidence="9" id="KW-1185">Reference proteome</keyword>
<keyword evidence="3 6" id="KW-0540">Nuclease</keyword>
<comment type="catalytic activity">
    <reaction evidence="6">
        <text>Exonucleolytic cleavage in either 5'- to 3'- or 3'- to 5'-direction to yield nucleoside 5'-phosphates.</text>
        <dbReference type="EC" id="3.1.11.6"/>
    </reaction>
</comment>
<dbReference type="Proteomes" id="UP001519292">
    <property type="component" value="Unassembled WGS sequence"/>
</dbReference>
<feature type="region of interest" description="Disordered" evidence="7">
    <location>
        <begin position="60"/>
        <end position="80"/>
    </location>
</feature>
<sequence length="80" mass="8914">MAKKNNFEEELNQLQEIVTKLENGNVALEDALSEFQTGIKLSHDLESKLTQAEQTVAKLINRDGSEQELDPTDSAAPEEK</sequence>
<dbReference type="PANTHER" id="PTHR34137:SF1">
    <property type="entry name" value="EXODEOXYRIBONUCLEASE 7 SMALL SUBUNIT"/>
    <property type="match status" value="1"/>
</dbReference>
<comment type="similarity">
    <text evidence="1 6">Belongs to the XseB family.</text>
</comment>
<keyword evidence="2 6" id="KW-0963">Cytoplasm</keyword>
<dbReference type="NCBIfam" id="NF002138">
    <property type="entry name" value="PRK00977.1-2"/>
    <property type="match status" value="1"/>
</dbReference>
<proteinExistence type="inferred from homology"/>
<evidence type="ECO:0000256" key="7">
    <source>
        <dbReference type="SAM" id="MobiDB-lite"/>
    </source>
</evidence>
<dbReference type="Pfam" id="PF02609">
    <property type="entry name" value="Exonuc_VII_S"/>
    <property type="match status" value="1"/>
</dbReference>
<accession>A0ABS4MB72</accession>
<evidence type="ECO:0000256" key="1">
    <source>
        <dbReference type="ARBA" id="ARBA00009998"/>
    </source>
</evidence>
<organism evidence="8 9">
    <name type="scientific">Lactobacillus colini</name>
    <dbReference type="NCBI Taxonomy" id="1819254"/>
    <lineage>
        <taxon>Bacteria</taxon>
        <taxon>Bacillati</taxon>
        <taxon>Bacillota</taxon>
        <taxon>Bacilli</taxon>
        <taxon>Lactobacillales</taxon>
        <taxon>Lactobacillaceae</taxon>
        <taxon>Lactobacillus</taxon>
    </lineage>
</organism>
<evidence type="ECO:0000313" key="9">
    <source>
        <dbReference type="Proteomes" id="UP001519292"/>
    </source>
</evidence>
<dbReference type="EMBL" id="JAGGLU010000001">
    <property type="protein sequence ID" value="MBP2056922.1"/>
    <property type="molecule type" value="Genomic_DNA"/>
</dbReference>
<name>A0ABS4MB72_9LACO</name>
<keyword evidence="4 6" id="KW-0378">Hydrolase</keyword>
<comment type="caution">
    <text evidence="8">The sequence shown here is derived from an EMBL/GenBank/DDBJ whole genome shotgun (WGS) entry which is preliminary data.</text>
</comment>
<evidence type="ECO:0000256" key="2">
    <source>
        <dbReference type="ARBA" id="ARBA00022490"/>
    </source>
</evidence>
<dbReference type="PANTHER" id="PTHR34137">
    <property type="entry name" value="EXODEOXYRIBONUCLEASE 7 SMALL SUBUNIT"/>
    <property type="match status" value="1"/>
</dbReference>
<comment type="function">
    <text evidence="6">Bidirectionally degrades single-stranded DNA into large acid-insoluble oligonucleotides, which are then degraded further into small acid-soluble oligonucleotides.</text>
</comment>
<comment type="subcellular location">
    <subcellularLocation>
        <location evidence="6">Cytoplasm</location>
    </subcellularLocation>
</comment>
<dbReference type="Gene3D" id="1.10.287.1040">
    <property type="entry name" value="Exonuclease VII, small subunit"/>
    <property type="match status" value="1"/>
</dbReference>
<dbReference type="HAMAP" id="MF_00337">
    <property type="entry name" value="Exonuc_7_S"/>
    <property type="match status" value="1"/>
</dbReference>
<dbReference type="InterPro" id="IPR003761">
    <property type="entry name" value="Exonuc_VII_S"/>
</dbReference>
<evidence type="ECO:0000256" key="3">
    <source>
        <dbReference type="ARBA" id="ARBA00022722"/>
    </source>
</evidence>
<dbReference type="PIRSF" id="PIRSF006488">
    <property type="entry name" value="Exonuc_VII_S"/>
    <property type="match status" value="1"/>
</dbReference>
<evidence type="ECO:0000313" key="8">
    <source>
        <dbReference type="EMBL" id="MBP2056922.1"/>
    </source>
</evidence>
<dbReference type="SUPFAM" id="SSF116842">
    <property type="entry name" value="XseB-like"/>
    <property type="match status" value="1"/>
</dbReference>
<reference evidence="8 9" key="1">
    <citation type="submission" date="2021-03" db="EMBL/GenBank/DDBJ databases">
        <title>Genomic Encyclopedia of Type Strains, Phase IV (KMG-IV): sequencing the most valuable type-strain genomes for metagenomic binning, comparative biology and taxonomic classification.</title>
        <authorList>
            <person name="Goeker M."/>
        </authorList>
    </citation>
    <scope>NUCLEOTIDE SEQUENCE [LARGE SCALE GENOMIC DNA]</scope>
    <source>
        <strain evidence="8 9">DSM 101872</strain>
    </source>
</reference>
<protein>
    <recommendedName>
        <fullName evidence="6">Exodeoxyribonuclease 7 small subunit</fullName>
        <ecNumber evidence="6">3.1.11.6</ecNumber>
    </recommendedName>
    <alternativeName>
        <fullName evidence="6">Exodeoxyribonuclease VII small subunit</fullName>
        <shortName evidence="6">Exonuclease VII small subunit</shortName>
    </alternativeName>
</protein>
<keyword evidence="5 6" id="KW-0269">Exonuclease</keyword>
<dbReference type="InterPro" id="IPR037004">
    <property type="entry name" value="Exonuc_VII_ssu_sf"/>
</dbReference>